<protein>
    <submittedName>
        <fullName evidence="2">Uncharacterized protein</fullName>
    </submittedName>
</protein>
<evidence type="ECO:0000313" key="3">
    <source>
        <dbReference type="Proteomes" id="UP000231152"/>
    </source>
</evidence>
<evidence type="ECO:0000313" key="2">
    <source>
        <dbReference type="EMBL" id="PJE75717.1"/>
    </source>
</evidence>
<proteinExistence type="predicted"/>
<sequence>MEKLRPRQNETSQQESTERTKRYRTPLESFRRWGKIGELIGASLLLTGPTIAEAKSLVLDPVRYSTEQANLPEEEREAIRQLQAKLQERFGAKTIEQIFIWDNIAFGERRTESPPTNEVPIYGDAFKKMPVDVQQLFTELPEVFPKSWLQDEIDGIYFIDKPGKQTVWDGEIAQVSAEFTTNFVDRNEALQKFLVYQLSPGISHATPEACNSTFRQTIAHELAHANDWLTDRALTLLERYEMLDQIAVRLASADHYQNPADGKRNTIT</sequence>
<feature type="region of interest" description="Disordered" evidence="1">
    <location>
        <begin position="1"/>
        <end position="23"/>
    </location>
</feature>
<name>A0A2M8LE33_9BACT</name>
<gene>
    <name evidence="2" type="ORF">COV04_03340</name>
</gene>
<dbReference type="EMBL" id="PFET01000011">
    <property type="protein sequence ID" value="PJE75717.1"/>
    <property type="molecule type" value="Genomic_DNA"/>
</dbReference>
<reference evidence="2 3" key="1">
    <citation type="submission" date="2017-09" db="EMBL/GenBank/DDBJ databases">
        <title>Depth-based differentiation of microbial function through sediment-hosted aquifers and enrichment of novel symbionts in the deep terrestrial subsurface.</title>
        <authorList>
            <person name="Probst A.J."/>
            <person name="Ladd B."/>
            <person name="Jarett J.K."/>
            <person name="Geller-Mcgrath D.E."/>
            <person name="Sieber C.M."/>
            <person name="Emerson J.B."/>
            <person name="Anantharaman K."/>
            <person name="Thomas B.C."/>
            <person name="Malmstrom R."/>
            <person name="Stieglmeier M."/>
            <person name="Klingl A."/>
            <person name="Woyke T."/>
            <person name="Ryan C.M."/>
            <person name="Banfield J.F."/>
        </authorList>
    </citation>
    <scope>NUCLEOTIDE SEQUENCE [LARGE SCALE GENOMIC DNA]</scope>
    <source>
        <strain evidence="2">CG10_big_fil_rev_8_21_14_0_10_48_11</strain>
    </source>
</reference>
<dbReference type="AlphaFoldDB" id="A0A2M8LE33"/>
<evidence type="ECO:0000256" key="1">
    <source>
        <dbReference type="SAM" id="MobiDB-lite"/>
    </source>
</evidence>
<organism evidence="2 3">
    <name type="scientific">Candidatus Uhrbacteria bacterium CG10_big_fil_rev_8_21_14_0_10_48_11</name>
    <dbReference type="NCBI Taxonomy" id="1975037"/>
    <lineage>
        <taxon>Bacteria</taxon>
        <taxon>Candidatus Uhriibacteriota</taxon>
    </lineage>
</organism>
<accession>A0A2M8LE33</accession>
<comment type="caution">
    <text evidence="2">The sequence shown here is derived from an EMBL/GenBank/DDBJ whole genome shotgun (WGS) entry which is preliminary data.</text>
</comment>
<dbReference type="Proteomes" id="UP000231152">
    <property type="component" value="Unassembled WGS sequence"/>
</dbReference>